<evidence type="ECO:0000256" key="1">
    <source>
        <dbReference type="SAM" id="MobiDB-lite"/>
    </source>
</evidence>
<reference evidence="4" key="1">
    <citation type="submission" date="2016-10" db="EMBL/GenBank/DDBJ databases">
        <authorList>
            <person name="Varghese N."/>
            <person name="Submissions S."/>
        </authorList>
    </citation>
    <scope>NUCLEOTIDE SEQUENCE [LARGE SCALE GENOMIC DNA]</scope>
    <source>
        <strain evidence="4">CGMCC 1.6981</strain>
    </source>
</reference>
<feature type="chain" id="PRO_5011527853" evidence="2">
    <location>
        <begin position="22"/>
        <end position="185"/>
    </location>
</feature>
<protein>
    <submittedName>
        <fullName evidence="3">Uncharacterized protein</fullName>
    </submittedName>
</protein>
<keyword evidence="2" id="KW-0732">Signal</keyword>
<dbReference type="OrthoDB" id="6118120at2"/>
<evidence type="ECO:0000256" key="2">
    <source>
        <dbReference type="SAM" id="SignalP"/>
    </source>
</evidence>
<gene>
    <name evidence="3" type="ORF">SAMN04487955_101444</name>
</gene>
<dbReference type="AlphaFoldDB" id="A0A1I7FF67"/>
<name>A0A1I7FF67_9GAMM</name>
<feature type="region of interest" description="Disordered" evidence="1">
    <location>
        <begin position="149"/>
        <end position="185"/>
    </location>
</feature>
<evidence type="ECO:0000313" key="4">
    <source>
        <dbReference type="Proteomes" id="UP000198693"/>
    </source>
</evidence>
<feature type="signal peptide" evidence="2">
    <location>
        <begin position="1"/>
        <end position="21"/>
    </location>
</feature>
<accession>A0A1I7FF67</accession>
<proteinExistence type="predicted"/>
<evidence type="ECO:0000313" key="3">
    <source>
        <dbReference type="EMBL" id="SFU34853.1"/>
    </source>
</evidence>
<dbReference type="RefSeq" id="WP_089792451.1">
    <property type="nucleotide sequence ID" value="NZ_FPBP01000001.1"/>
</dbReference>
<dbReference type="Proteomes" id="UP000198693">
    <property type="component" value="Unassembled WGS sequence"/>
</dbReference>
<keyword evidence="4" id="KW-1185">Reference proteome</keyword>
<sequence>MFKIVAPLLATALLMPLLAFADTLELPREAQVEFSLIAPLLLDASENSARRDDVIMRPVTDGSGTHTLPQHCVVIGSASLNGERLRLSATSMTCIETEGADSEIYSSDITAAAHGADGRYGLPVCGYGRCELGSDRGFMLQFTEAVSIEPQANPSAELNEQRRKTNGDGVANPVPANSPDPDDPN</sequence>
<dbReference type="EMBL" id="FPBP01000001">
    <property type="protein sequence ID" value="SFU34853.1"/>
    <property type="molecule type" value="Genomic_DNA"/>
</dbReference>
<organism evidence="3 4">
    <name type="scientific">Halomonas korlensis</name>
    <dbReference type="NCBI Taxonomy" id="463301"/>
    <lineage>
        <taxon>Bacteria</taxon>
        <taxon>Pseudomonadati</taxon>
        <taxon>Pseudomonadota</taxon>
        <taxon>Gammaproteobacteria</taxon>
        <taxon>Oceanospirillales</taxon>
        <taxon>Halomonadaceae</taxon>
        <taxon>Halomonas</taxon>
    </lineage>
</organism>